<name>A0A6P5JL00_PHACI</name>
<dbReference type="PANTHER" id="PTHR24300">
    <property type="entry name" value="CYTOCHROME P450 508A4-RELATED"/>
    <property type="match status" value="1"/>
</dbReference>
<evidence type="ECO:0000256" key="5">
    <source>
        <dbReference type="ARBA" id="ARBA00022617"/>
    </source>
</evidence>
<evidence type="ECO:0000256" key="11">
    <source>
        <dbReference type="ARBA" id="ARBA00023033"/>
    </source>
</evidence>
<dbReference type="PRINTS" id="PR01957">
    <property type="entry name" value="EP450ICYP2F"/>
</dbReference>
<feature type="binding site" description="axial binding residue" evidence="13">
    <location>
        <position position="446"/>
    </location>
    <ligand>
        <name>heme</name>
        <dbReference type="ChEBI" id="CHEBI:30413"/>
    </ligand>
    <ligandPart>
        <name>Fe</name>
        <dbReference type="ChEBI" id="CHEBI:18248"/>
    </ligandPart>
</feature>
<dbReference type="GO" id="GO:0005789">
    <property type="term" value="C:endoplasmic reticulum membrane"/>
    <property type="evidence" value="ECO:0007669"/>
    <property type="project" value="UniProtKB-SubCell"/>
</dbReference>
<keyword evidence="5 13" id="KW-0349">Heme</keyword>
<keyword evidence="15" id="KW-1185">Reference proteome</keyword>
<dbReference type="InterPro" id="IPR002401">
    <property type="entry name" value="Cyt_P450_E_grp-I"/>
</dbReference>
<dbReference type="RefSeq" id="XP_020834957.1">
    <property type="nucleotide sequence ID" value="XM_020979298.1"/>
</dbReference>
<keyword evidence="7" id="KW-0256">Endoplasmic reticulum</keyword>
<protein>
    <submittedName>
        <fullName evidence="16 17">Cytochrome P450 2F2-like isoform X1</fullName>
    </submittedName>
</protein>
<dbReference type="KEGG" id="pcw:110202925"/>
<evidence type="ECO:0000313" key="15">
    <source>
        <dbReference type="Proteomes" id="UP000515140"/>
    </source>
</evidence>
<evidence type="ECO:0000256" key="8">
    <source>
        <dbReference type="ARBA" id="ARBA00022848"/>
    </source>
</evidence>
<dbReference type="Proteomes" id="UP000515140">
    <property type="component" value="Unplaced"/>
</dbReference>
<evidence type="ECO:0000313" key="17">
    <source>
        <dbReference type="RefSeq" id="XP_020834957.1"/>
    </source>
</evidence>
<reference evidence="16 17" key="1">
    <citation type="submission" date="2025-04" db="UniProtKB">
        <authorList>
            <consortium name="RefSeq"/>
        </authorList>
    </citation>
    <scope>IDENTIFICATION</scope>
    <source>
        <tissue evidence="16 17">Spleen</tissue>
    </source>
</reference>
<evidence type="ECO:0000256" key="4">
    <source>
        <dbReference type="ARBA" id="ARBA00010617"/>
    </source>
</evidence>
<keyword evidence="12" id="KW-0472">Membrane</keyword>
<keyword evidence="14" id="KW-0732">Signal</keyword>
<keyword evidence="6 13" id="KW-0479">Metal-binding</keyword>
<dbReference type="InterPro" id="IPR001128">
    <property type="entry name" value="Cyt_P450"/>
</dbReference>
<keyword evidence="9" id="KW-0560">Oxidoreductase</keyword>
<keyword evidence="8" id="KW-0492">Microsome</keyword>
<accession>A0A6P5JL00</accession>
<dbReference type="FunFam" id="1.10.630.10:FF:000238">
    <property type="entry name" value="Cytochrome P450 2A6"/>
    <property type="match status" value="1"/>
</dbReference>
<evidence type="ECO:0000256" key="6">
    <source>
        <dbReference type="ARBA" id="ARBA00022723"/>
    </source>
</evidence>
<dbReference type="RefSeq" id="XP_020834953.1">
    <property type="nucleotide sequence ID" value="XM_020979294.1"/>
</dbReference>
<comment type="subcellular location">
    <subcellularLocation>
        <location evidence="3">Endoplasmic reticulum membrane</location>
        <topology evidence="3">Peripheral membrane protein</topology>
    </subcellularLocation>
    <subcellularLocation>
        <location evidence="2">Microsome membrane</location>
        <topology evidence="2">Peripheral membrane protein</topology>
    </subcellularLocation>
</comment>
<dbReference type="GeneID" id="110202925"/>
<dbReference type="GO" id="GO:0016712">
    <property type="term" value="F:oxidoreductase activity, acting on paired donors, with incorporation or reduction of molecular oxygen, reduced flavin or flavoprotein as one donor, and incorporation of one atom of oxygen"/>
    <property type="evidence" value="ECO:0007669"/>
    <property type="project" value="TreeGrafter"/>
</dbReference>
<evidence type="ECO:0000256" key="1">
    <source>
        <dbReference type="ARBA" id="ARBA00001971"/>
    </source>
</evidence>
<evidence type="ECO:0000256" key="13">
    <source>
        <dbReference type="PIRSR" id="PIRSR602401-1"/>
    </source>
</evidence>
<dbReference type="PRINTS" id="PR00385">
    <property type="entry name" value="P450"/>
</dbReference>
<dbReference type="GO" id="GO:0008392">
    <property type="term" value="F:arachidonate epoxygenase activity"/>
    <property type="evidence" value="ECO:0007669"/>
    <property type="project" value="TreeGrafter"/>
</dbReference>
<feature type="signal peptide" evidence="14">
    <location>
        <begin position="1"/>
        <end position="15"/>
    </location>
</feature>
<comment type="cofactor">
    <cofactor evidence="1 13">
        <name>heme</name>
        <dbReference type="ChEBI" id="CHEBI:30413"/>
    </cofactor>
</comment>
<dbReference type="GO" id="GO:0005506">
    <property type="term" value="F:iron ion binding"/>
    <property type="evidence" value="ECO:0007669"/>
    <property type="project" value="InterPro"/>
</dbReference>
<feature type="chain" id="PRO_5044648237" evidence="14">
    <location>
        <begin position="16"/>
        <end position="501"/>
    </location>
</feature>
<evidence type="ECO:0000256" key="3">
    <source>
        <dbReference type="ARBA" id="ARBA00004406"/>
    </source>
</evidence>
<dbReference type="GO" id="GO:0020037">
    <property type="term" value="F:heme binding"/>
    <property type="evidence" value="ECO:0007669"/>
    <property type="project" value="InterPro"/>
</dbReference>
<evidence type="ECO:0000256" key="14">
    <source>
        <dbReference type="SAM" id="SignalP"/>
    </source>
</evidence>
<proteinExistence type="inferred from homology"/>
<dbReference type="GO" id="GO:0006805">
    <property type="term" value="P:xenobiotic metabolic process"/>
    <property type="evidence" value="ECO:0007669"/>
    <property type="project" value="TreeGrafter"/>
</dbReference>
<evidence type="ECO:0000256" key="10">
    <source>
        <dbReference type="ARBA" id="ARBA00023004"/>
    </source>
</evidence>
<evidence type="ECO:0000313" key="16">
    <source>
        <dbReference type="RefSeq" id="XP_020834953.1"/>
    </source>
</evidence>
<evidence type="ECO:0000256" key="9">
    <source>
        <dbReference type="ARBA" id="ARBA00023002"/>
    </source>
</evidence>
<dbReference type="PANTHER" id="PTHR24300:SF84">
    <property type="entry name" value="CYTOCHROME P450, FAMILY 2, SUBFAMILY T, POLYPEPTIDE 4"/>
    <property type="match status" value="1"/>
</dbReference>
<dbReference type="Pfam" id="PF00067">
    <property type="entry name" value="p450"/>
    <property type="match status" value="1"/>
</dbReference>
<evidence type="ECO:0000256" key="2">
    <source>
        <dbReference type="ARBA" id="ARBA00004174"/>
    </source>
</evidence>
<dbReference type="InterPro" id="IPR020469">
    <property type="entry name" value="Cyt_P450_CYP2_fam"/>
</dbReference>
<dbReference type="GO" id="GO:0019825">
    <property type="term" value="F:oxygen binding"/>
    <property type="evidence" value="ECO:0007669"/>
    <property type="project" value="InterPro"/>
</dbReference>
<dbReference type="AlphaFoldDB" id="A0A6P5JL00"/>
<comment type="similarity">
    <text evidence="4">Belongs to the cytochrome P450 family.</text>
</comment>
<dbReference type="SUPFAM" id="SSF48264">
    <property type="entry name" value="Cytochrome P450"/>
    <property type="match status" value="1"/>
</dbReference>
<organism evidence="15 17">
    <name type="scientific">Phascolarctos cinereus</name>
    <name type="common">Koala</name>
    <dbReference type="NCBI Taxonomy" id="38626"/>
    <lineage>
        <taxon>Eukaryota</taxon>
        <taxon>Metazoa</taxon>
        <taxon>Chordata</taxon>
        <taxon>Craniata</taxon>
        <taxon>Vertebrata</taxon>
        <taxon>Euteleostomi</taxon>
        <taxon>Mammalia</taxon>
        <taxon>Metatheria</taxon>
        <taxon>Diprotodontia</taxon>
        <taxon>Phascolarctidae</taxon>
        <taxon>Phascolarctos</taxon>
    </lineage>
</organism>
<evidence type="ECO:0000256" key="7">
    <source>
        <dbReference type="ARBA" id="ARBA00022824"/>
    </source>
</evidence>
<keyword evidence="11" id="KW-0503">Monooxygenase</keyword>
<keyword evidence="10 13" id="KW-0408">Iron</keyword>
<evidence type="ECO:0000256" key="12">
    <source>
        <dbReference type="ARBA" id="ARBA00023136"/>
    </source>
</evidence>
<dbReference type="InterPro" id="IPR050182">
    <property type="entry name" value="Cytochrome_P450_fam2"/>
</dbReference>
<dbReference type="Gene3D" id="1.10.630.10">
    <property type="entry name" value="Cytochrome P450"/>
    <property type="match status" value="1"/>
</dbReference>
<dbReference type="InterPro" id="IPR036396">
    <property type="entry name" value="Cyt_P450_sf"/>
</dbReference>
<gene>
    <name evidence="16 17" type="primary">LOC110202925</name>
</gene>
<dbReference type="GO" id="GO:0019373">
    <property type="term" value="P:epoxygenase P450 pathway"/>
    <property type="evidence" value="ECO:0007669"/>
    <property type="project" value="TreeGrafter"/>
</dbReference>
<dbReference type="PRINTS" id="PR00463">
    <property type="entry name" value="EP450I"/>
</dbReference>
<sequence length="501" mass="56270">MLLLLLLCLLLLALALHSKGSRNPRCQLPPGPTPLPLLGNLLQLGPSSLDKRLMKLSKSFGSVFTVYLGPQPAVVLSGASTLREALLLQADAFSGRGGMASFDRCTQGKGIVFSNGHLWHTLRTFTVGSLKKLGIGSRSIAERIQEEAAALIQELSLIQGASFDPLSHIRNAVANVICSVVFGERYAYDDPDFRILLNLLNDNFQILSSQWGQMYNIFPSFLDWIPGPHHRIFSNFNKLQAFISKEIKKHEENRQPEEPQNFIDCFLDQMDKAKQDPRSHFYMETLVMTTHNLFFGGTETTSTTIHYGLLILLKYPNVTEAFDPPSPSIFPEKIQEEIDTVVGRDRLPCLQDRDNLPYTNAVIHEIQRFISVLPMGLPHILTQDTHFRGHFLLKGTTILPLLISAHRDPTQFKDPENFNPNNFLDDKGAFQNNDAFMPFALGKRICLGAGLARMEIFLFLTTILQRFTLCTVKRPEEIDLSPKSTGLGNVSPPYELLLKIR</sequence>